<gene>
    <name evidence="3" type="ORF">A2994_03800</name>
</gene>
<name>A0A1F4PN67_UNCK3</name>
<proteinExistence type="predicted"/>
<accession>A0A1F4PN67</accession>
<dbReference type="Gene3D" id="2.60.40.420">
    <property type="entry name" value="Cupredoxins - blue copper proteins"/>
    <property type="match status" value="1"/>
</dbReference>
<feature type="chain" id="PRO_5009513283" description="EfeO-type cupredoxin-like domain-containing protein" evidence="2">
    <location>
        <begin position="25"/>
        <end position="148"/>
    </location>
</feature>
<dbReference type="PANTHER" id="PTHR36507:SF1">
    <property type="entry name" value="BLL1555 PROTEIN"/>
    <property type="match status" value="1"/>
</dbReference>
<dbReference type="InterPro" id="IPR008972">
    <property type="entry name" value="Cupredoxin"/>
</dbReference>
<feature type="region of interest" description="Disordered" evidence="1">
    <location>
        <begin position="26"/>
        <end position="57"/>
    </location>
</feature>
<evidence type="ECO:0000256" key="1">
    <source>
        <dbReference type="SAM" id="MobiDB-lite"/>
    </source>
</evidence>
<dbReference type="AlphaFoldDB" id="A0A1F4PN67"/>
<feature type="signal peptide" evidence="2">
    <location>
        <begin position="1"/>
        <end position="24"/>
    </location>
</feature>
<dbReference type="PROSITE" id="PS51257">
    <property type="entry name" value="PROKAR_LIPOPROTEIN"/>
    <property type="match status" value="1"/>
</dbReference>
<dbReference type="SUPFAM" id="SSF49503">
    <property type="entry name" value="Cupredoxins"/>
    <property type="match status" value="1"/>
</dbReference>
<sequence>MTNLQKTLMILAGAALLMGAGCGAKSNTTSSLDTDQPATNQPANNSTTQPSDAATNPKTVTVNYTGSAFSPNSITINVGDTVKFVNIGQTAAIWPAAGPHPIHTSVPGFDAGAPLDTGGTYSFTFTKSETVKYHNHLNPSQTGTIIVK</sequence>
<evidence type="ECO:0000313" key="3">
    <source>
        <dbReference type="EMBL" id="OGB85127.1"/>
    </source>
</evidence>
<comment type="caution">
    <text evidence="3">The sequence shown here is derived from an EMBL/GenBank/DDBJ whole genome shotgun (WGS) entry which is preliminary data.</text>
</comment>
<evidence type="ECO:0000256" key="2">
    <source>
        <dbReference type="SAM" id="SignalP"/>
    </source>
</evidence>
<dbReference type="STRING" id="1798539.A2994_03800"/>
<reference evidence="3 4" key="1">
    <citation type="journal article" date="2016" name="Nat. Commun.">
        <title>Thousands of microbial genomes shed light on interconnected biogeochemical processes in an aquifer system.</title>
        <authorList>
            <person name="Anantharaman K."/>
            <person name="Brown C.T."/>
            <person name="Hug L.A."/>
            <person name="Sharon I."/>
            <person name="Castelle C.J."/>
            <person name="Probst A.J."/>
            <person name="Thomas B.C."/>
            <person name="Singh A."/>
            <person name="Wilkins M.J."/>
            <person name="Karaoz U."/>
            <person name="Brodie E.L."/>
            <person name="Williams K.H."/>
            <person name="Hubbard S.S."/>
            <person name="Banfield J.F."/>
        </authorList>
    </citation>
    <scope>NUCLEOTIDE SEQUENCE [LARGE SCALE GENOMIC DNA]</scope>
</reference>
<protein>
    <recommendedName>
        <fullName evidence="5">EfeO-type cupredoxin-like domain-containing protein</fullName>
    </recommendedName>
</protein>
<keyword evidence="2" id="KW-0732">Signal</keyword>
<dbReference type="EMBL" id="METE01000010">
    <property type="protein sequence ID" value="OGB85127.1"/>
    <property type="molecule type" value="Genomic_DNA"/>
</dbReference>
<evidence type="ECO:0000313" key="4">
    <source>
        <dbReference type="Proteomes" id="UP000179010"/>
    </source>
</evidence>
<dbReference type="Proteomes" id="UP000179010">
    <property type="component" value="Unassembled WGS sequence"/>
</dbReference>
<dbReference type="InterPro" id="IPR052721">
    <property type="entry name" value="ET_Amicyanin"/>
</dbReference>
<dbReference type="PANTHER" id="PTHR36507">
    <property type="entry name" value="BLL1555 PROTEIN"/>
    <property type="match status" value="1"/>
</dbReference>
<organism evidence="3 4">
    <name type="scientific">candidate division Kazan bacterium RIFCSPLOWO2_01_FULL_48_13</name>
    <dbReference type="NCBI Taxonomy" id="1798539"/>
    <lineage>
        <taxon>Bacteria</taxon>
        <taxon>Bacteria division Kazan-3B-28</taxon>
    </lineage>
</organism>
<evidence type="ECO:0008006" key="5">
    <source>
        <dbReference type="Google" id="ProtNLM"/>
    </source>
</evidence>